<dbReference type="AlphaFoldDB" id="I1BIX8"/>
<dbReference type="GeneID" id="93607834"/>
<name>I1BIX8_RHIO9</name>
<dbReference type="InParanoid" id="I1BIX8"/>
<organism evidence="1 2">
    <name type="scientific">Rhizopus delemar (strain RA 99-880 / ATCC MYA-4621 / FGSC 9543 / NRRL 43880)</name>
    <name type="common">Mucormycosis agent</name>
    <name type="synonym">Rhizopus arrhizus var. delemar</name>
    <dbReference type="NCBI Taxonomy" id="246409"/>
    <lineage>
        <taxon>Eukaryota</taxon>
        <taxon>Fungi</taxon>
        <taxon>Fungi incertae sedis</taxon>
        <taxon>Mucoromycota</taxon>
        <taxon>Mucoromycotina</taxon>
        <taxon>Mucoromycetes</taxon>
        <taxon>Mucorales</taxon>
        <taxon>Mucorineae</taxon>
        <taxon>Rhizopodaceae</taxon>
        <taxon>Rhizopus</taxon>
    </lineage>
</organism>
<evidence type="ECO:0000313" key="1">
    <source>
        <dbReference type="EMBL" id="EIE76158.1"/>
    </source>
</evidence>
<dbReference type="EMBL" id="CH476732">
    <property type="protein sequence ID" value="EIE76158.1"/>
    <property type="molecule type" value="Genomic_DNA"/>
</dbReference>
<keyword evidence="2" id="KW-1185">Reference proteome</keyword>
<protein>
    <submittedName>
        <fullName evidence="1">Uncharacterized protein</fullName>
    </submittedName>
</protein>
<dbReference type="VEuPathDB" id="FungiDB:RO3G_00862"/>
<accession>I1BIX8</accession>
<dbReference type="Proteomes" id="UP000009138">
    <property type="component" value="Unassembled WGS sequence"/>
</dbReference>
<gene>
    <name evidence="1" type="ORF">RO3G_00862</name>
</gene>
<reference evidence="1 2" key="1">
    <citation type="journal article" date="2009" name="PLoS Genet.">
        <title>Genomic analysis of the basal lineage fungus Rhizopus oryzae reveals a whole-genome duplication.</title>
        <authorList>
            <person name="Ma L.-J."/>
            <person name="Ibrahim A.S."/>
            <person name="Skory C."/>
            <person name="Grabherr M.G."/>
            <person name="Burger G."/>
            <person name="Butler M."/>
            <person name="Elias M."/>
            <person name="Idnurm A."/>
            <person name="Lang B.F."/>
            <person name="Sone T."/>
            <person name="Abe A."/>
            <person name="Calvo S.E."/>
            <person name="Corrochano L.M."/>
            <person name="Engels R."/>
            <person name="Fu J."/>
            <person name="Hansberg W."/>
            <person name="Kim J.-M."/>
            <person name="Kodira C.D."/>
            <person name="Koehrsen M.J."/>
            <person name="Liu B."/>
            <person name="Miranda-Saavedra D."/>
            <person name="O'Leary S."/>
            <person name="Ortiz-Castellanos L."/>
            <person name="Poulter R."/>
            <person name="Rodriguez-Romero J."/>
            <person name="Ruiz-Herrera J."/>
            <person name="Shen Y.-Q."/>
            <person name="Zeng Q."/>
            <person name="Galagan J."/>
            <person name="Birren B.W."/>
            <person name="Cuomo C.A."/>
            <person name="Wickes B.L."/>
        </authorList>
    </citation>
    <scope>NUCLEOTIDE SEQUENCE [LARGE SCALE GENOMIC DNA]</scope>
    <source>
        <strain evidence="2">RA 99-880 / ATCC MYA-4621 / FGSC 9543 / NRRL 43880</strain>
    </source>
</reference>
<sequence>MYTTIQHVEAFEETNWPVQALAMLTELGETDVKLEVDDEVAHLIYGMDTVQTRLELEVSGFYESNIML</sequence>
<evidence type="ECO:0000313" key="2">
    <source>
        <dbReference type="Proteomes" id="UP000009138"/>
    </source>
</evidence>
<proteinExistence type="predicted"/>
<dbReference type="RefSeq" id="XP_067511554.1">
    <property type="nucleotide sequence ID" value="XM_067655453.1"/>
</dbReference>